<evidence type="ECO:0000313" key="3">
    <source>
        <dbReference type="EMBL" id="MDN3708279.1"/>
    </source>
</evidence>
<dbReference type="Gene3D" id="3.30.160.670">
    <property type="match status" value="1"/>
</dbReference>
<reference evidence="5" key="2">
    <citation type="journal article" date="2019" name="Int. J. Syst. Evol. Microbiol.">
        <title>The Global Catalogue of Microorganisms (GCM) 10K type strain sequencing project: providing services to taxonomists for standard genome sequencing and annotation.</title>
        <authorList>
            <consortium name="The Broad Institute Genomics Platform"/>
            <consortium name="The Broad Institute Genome Sequencing Center for Infectious Disease"/>
            <person name="Wu L."/>
            <person name="Ma J."/>
        </authorList>
    </citation>
    <scope>NUCLEOTIDE SEQUENCE [LARGE SCALE GENOMIC DNA]</scope>
    <source>
        <strain evidence="5">CECT 7184</strain>
    </source>
</reference>
<keyword evidence="1" id="KW-0732">Signal</keyword>
<dbReference type="Pfam" id="PF13590">
    <property type="entry name" value="DUF4136"/>
    <property type="match status" value="1"/>
</dbReference>
<gene>
    <name evidence="3" type="ORF">QW060_14330</name>
    <name evidence="4" type="ORF">QW060_19960</name>
</gene>
<sequence length="176" mass="19969">MKTIRLIPLLALLILGSCSSISVATDYDSTVNFAQFKTYAFLKEGIDDLKISDLDKKRILNAIDQEMTAKGYTKSDHPDLVINLFTDSKQNVHVNSFYGGWGYGGWGWNPWMWGPGYQSVSTCTEGILYIDILKASNRELIWQGKGTGYLNNNSKKREERIKEFTKKVLADFPQKI</sequence>
<evidence type="ECO:0000259" key="2">
    <source>
        <dbReference type="Pfam" id="PF13590"/>
    </source>
</evidence>
<protein>
    <submittedName>
        <fullName evidence="3">DUF4136 domain-containing protein</fullName>
    </submittedName>
</protein>
<dbReference type="EMBL" id="JAUFQU010000001">
    <property type="protein sequence ID" value="MDN3708279.1"/>
    <property type="molecule type" value="Genomic_DNA"/>
</dbReference>
<accession>A0ABT8CZ75</accession>
<evidence type="ECO:0000313" key="4">
    <source>
        <dbReference type="EMBL" id="MDN3709297.1"/>
    </source>
</evidence>
<name>A0ABT8CZ75_9FLAO</name>
<feature type="domain" description="DUF4136" evidence="2">
    <location>
        <begin position="23"/>
        <end position="173"/>
    </location>
</feature>
<reference evidence="3" key="1">
    <citation type="journal article" date="2014" name="Int. J. Syst. Evol. Microbiol.">
        <title>Complete genome of a new Firmicutes species belonging to the dominant human colonic microbiota ('Ruminococcus bicirculans') reveals two chromosomes and a selective capacity to utilize plant glucans.</title>
        <authorList>
            <consortium name="NISC Comparative Sequencing Program"/>
            <person name="Wegmann U."/>
            <person name="Louis P."/>
            <person name="Goesmann A."/>
            <person name="Henrissat B."/>
            <person name="Duncan S.H."/>
            <person name="Flint H.J."/>
        </authorList>
    </citation>
    <scope>NUCLEOTIDE SEQUENCE</scope>
    <source>
        <strain evidence="3">CECT 7184</strain>
    </source>
</reference>
<dbReference type="InterPro" id="IPR025411">
    <property type="entry name" value="DUF4136"/>
</dbReference>
<evidence type="ECO:0000256" key="1">
    <source>
        <dbReference type="SAM" id="SignalP"/>
    </source>
</evidence>
<comment type="caution">
    <text evidence="3">The sequence shown here is derived from an EMBL/GenBank/DDBJ whole genome shotgun (WGS) entry which is preliminary data.</text>
</comment>
<dbReference type="EMBL" id="JAUFQU010000029">
    <property type="protein sequence ID" value="MDN3709297.1"/>
    <property type="molecule type" value="Genomic_DNA"/>
</dbReference>
<dbReference type="RefSeq" id="WP_290364152.1">
    <property type="nucleotide sequence ID" value="NZ_JAUFQU010000001.1"/>
</dbReference>
<reference evidence="3" key="3">
    <citation type="submission" date="2023-06" db="EMBL/GenBank/DDBJ databases">
        <authorList>
            <person name="Lucena T."/>
            <person name="Sun Q."/>
        </authorList>
    </citation>
    <scope>NUCLEOTIDE SEQUENCE</scope>
    <source>
        <strain evidence="3">CECT 7184</strain>
    </source>
</reference>
<dbReference type="Proteomes" id="UP001242368">
    <property type="component" value="Unassembled WGS sequence"/>
</dbReference>
<keyword evidence="5" id="KW-1185">Reference proteome</keyword>
<dbReference type="PROSITE" id="PS51257">
    <property type="entry name" value="PROKAR_LIPOPROTEIN"/>
    <property type="match status" value="1"/>
</dbReference>
<feature type="signal peptide" evidence="1">
    <location>
        <begin position="1"/>
        <end position="24"/>
    </location>
</feature>
<feature type="chain" id="PRO_5045032525" evidence="1">
    <location>
        <begin position="25"/>
        <end position="176"/>
    </location>
</feature>
<evidence type="ECO:0000313" key="5">
    <source>
        <dbReference type="Proteomes" id="UP001242368"/>
    </source>
</evidence>
<organism evidence="3 5">
    <name type="scientific">Paenimyroides ceti</name>
    <dbReference type="NCBI Taxonomy" id="395087"/>
    <lineage>
        <taxon>Bacteria</taxon>
        <taxon>Pseudomonadati</taxon>
        <taxon>Bacteroidota</taxon>
        <taxon>Flavobacteriia</taxon>
        <taxon>Flavobacteriales</taxon>
        <taxon>Flavobacteriaceae</taxon>
        <taxon>Paenimyroides</taxon>
    </lineage>
</organism>
<proteinExistence type="predicted"/>